<evidence type="ECO:0000313" key="3">
    <source>
        <dbReference type="Proteomes" id="UP001151760"/>
    </source>
</evidence>
<organism evidence="2 3">
    <name type="scientific">Tanacetum coccineum</name>
    <dbReference type="NCBI Taxonomy" id="301880"/>
    <lineage>
        <taxon>Eukaryota</taxon>
        <taxon>Viridiplantae</taxon>
        <taxon>Streptophyta</taxon>
        <taxon>Embryophyta</taxon>
        <taxon>Tracheophyta</taxon>
        <taxon>Spermatophyta</taxon>
        <taxon>Magnoliopsida</taxon>
        <taxon>eudicotyledons</taxon>
        <taxon>Gunneridae</taxon>
        <taxon>Pentapetalae</taxon>
        <taxon>asterids</taxon>
        <taxon>campanulids</taxon>
        <taxon>Asterales</taxon>
        <taxon>Asteraceae</taxon>
        <taxon>Asteroideae</taxon>
        <taxon>Anthemideae</taxon>
        <taxon>Anthemidinae</taxon>
        <taxon>Tanacetum</taxon>
    </lineage>
</organism>
<comment type="caution">
    <text evidence="2">The sequence shown here is derived from an EMBL/GenBank/DDBJ whole genome shotgun (WGS) entry which is preliminary data.</text>
</comment>
<reference evidence="2" key="2">
    <citation type="submission" date="2022-01" db="EMBL/GenBank/DDBJ databases">
        <authorList>
            <person name="Yamashiro T."/>
            <person name="Shiraishi A."/>
            <person name="Satake H."/>
            <person name="Nakayama K."/>
        </authorList>
    </citation>
    <scope>NUCLEOTIDE SEQUENCE</scope>
</reference>
<sequence>METFAAILEDIQKWITAKVEVVHIILTGIDNDIYSIVDACPNATETWKAIERLKQGESINVQDLKINLYWEFGKFTSQEVNVQFLLQLKPEWQRSLAATRYRGKAIANSHPPTYNPKPEVVADDDASSKDKEIDKLMDLISMSFKNIYKPTNNNLRTSLNTNNLNVDNTLRSNRGTGYARQTRQYDNQREVKEFGHLARECQKPKRAHDLAYHKEKMLICKQEEARIQLSAKHVDWRDDIDDEPEYQELEAHYMFMAKIQEVTPDAVDNSRPIFDAEPLQKVHNSDNGYNVFANERHHPKQPESINDTYLMEQGVTPRQGGNARRNKNGYHHNIMVSTIEKSK</sequence>
<gene>
    <name evidence="2" type="ORF">Tco_0861136</name>
</gene>
<feature type="region of interest" description="Disordered" evidence="1">
    <location>
        <begin position="107"/>
        <end position="127"/>
    </location>
</feature>
<dbReference type="Proteomes" id="UP001151760">
    <property type="component" value="Unassembled WGS sequence"/>
</dbReference>
<protein>
    <submittedName>
        <fullName evidence="2">Uncharacterized protein</fullName>
    </submittedName>
</protein>
<dbReference type="EMBL" id="BQNB010013283">
    <property type="protein sequence ID" value="GJT14094.1"/>
    <property type="molecule type" value="Genomic_DNA"/>
</dbReference>
<evidence type="ECO:0000256" key="1">
    <source>
        <dbReference type="SAM" id="MobiDB-lite"/>
    </source>
</evidence>
<evidence type="ECO:0000313" key="2">
    <source>
        <dbReference type="EMBL" id="GJT14094.1"/>
    </source>
</evidence>
<reference evidence="2" key="1">
    <citation type="journal article" date="2022" name="Int. J. Mol. Sci.">
        <title>Draft Genome of Tanacetum Coccineum: Genomic Comparison of Closely Related Tanacetum-Family Plants.</title>
        <authorList>
            <person name="Yamashiro T."/>
            <person name="Shiraishi A."/>
            <person name="Nakayama K."/>
            <person name="Satake H."/>
        </authorList>
    </citation>
    <scope>NUCLEOTIDE SEQUENCE</scope>
</reference>
<keyword evidence="3" id="KW-1185">Reference proteome</keyword>
<accession>A0ABQ5BML7</accession>
<name>A0ABQ5BML7_9ASTR</name>
<proteinExistence type="predicted"/>